<comment type="caution">
    <text evidence="7">The sequence shown here is derived from an EMBL/GenBank/DDBJ whole genome shotgun (WGS) entry which is preliminary data.</text>
</comment>
<dbReference type="SUPFAM" id="SSF46785">
    <property type="entry name" value="Winged helix' DNA-binding domain"/>
    <property type="match status" value="1"/>
</dbReference>
<dbReference type="InterPro" id="IPR004839">
    <property type="entry name" value="Aminotransferase_I/II_large"/>
</dbReference>
<feature type="domain" description="HTH gntR-type" evidence="6">
    <location>
        <begin position="29"/>
        <end position="97"/>
    </location>
</feature>
<dbReference type="SMART" id="SM00345">
    <property type="entry name" value="HTH_GNTR"/>
    <property type="match status" value="1"/>
</dbReference>
<keyword evidence="7" id="KW-0032">Aminotransferase</keyword>
<dbReference type="Gene3D" id="3.90.1150.10">
    <property type="entry name" value="Aspartate Aminotransferase, domain 1"/>
    <property type="match status" value="1"/>
</dbReference>
<dbReference type="InterPro" id="IPR015424">
    <property type="entry name" value="PyrdxlP-dep_Trfase"/>
</dbReference>
<evidence type="ECO:0000256" key="4">
    <source>
        <dbReference type="ARBA" id="ARBA00023125"/>
    </source>
</evidence>
<keyword evidence="5" id="KW-0804">Transcription</keyword>
<evidence type="ECO:0000313" key="7">
    <source>
        <dbReference type="EMBL" id="GAA1703116.1"/>
    </source>
</evidence>
<dbReference type="CDD" id="cd07377">
    <property type="entry name" value="WHTH_GntR"/>
    <property type="match status" value="1"/>
</dbReference>
<evidence type="ECO:0000256" key="1">
    <source>
        <dbReference type="ARBA" id="ARBA00005384"/>
    </source>
</evidence>
<dbReference type="PRINTS" id="PR00035">
    <property type="entry name" value="HTHGNTR"/>
</dbReference>
<dbReference type="PANTHER" id="PTHR46577:SF1">
    <property type="entry name" value="HTH-TYPE TRANSCRIPTIONAL REGULATORY PROTEIN GABR"/>
    <property type="match status" value="1"/>
</dbReference>
<comment type="similarity">
    <text evidence="1">In the C-terminal section; belongs to the class-I pyridoxal-phosphate-dependent aminotransferase family.</text>
</comment>
<gene>
    <name evidence="7" type="ORF">GCM10009765_60630</name>
</gene>
<keyword evidence="7" id="KW-0808">Transferase</keyword>
<name>A0ABN2IDP4_9ACTN</name>
<evidence type="ECO:0000256" key="2">
    <source>
        <dbReference type="ARBA" id="ARBA00022898"/>
    </source>
</evidence>
<dbReference type="PROSITE" id="PS50949">
    <property type="entry name" value="HTH_GNTR"/>
    <property type="match status" value="1"/>
</dbReference>
<reference evidence="7 8" key="1">
    <citation type="journal article" date="2019" name="Int. J. Syst. Evol. Microbiol.">
        <title>The Global Catalogue of Microorganisms (GCM) 10K type strain sequencing project: providing services to taxonomists for standard genome sequencing and annotation.</title>
        <authorList>
            <consortium name="The Broad Institute Genomics Platform"/>
            <consortium name="The Broad Institute Genome Sequencing Center for Infectious Disease"/>
            <person name="Wu L."/>
            <person name="Ma J."/>
        </authorList>
    </citation>
    <scope>NUCLEOTIDE SEQUENCE [LARGE SCALE GENOMIC DNA]</scope>
    <source>
        <strain evidence="7 8">JCM 14718</strain>
    </source>
</reference>
<evidence type="ECO:0000256" key="3">
    <source>
        <dbReference type="ARBA" id="ARBA00023015"/>
    </source>
</evidence>
<keyword evidence="4" id="KW-0238">DNA-binding</keyword>
<dbReference type="Gene3D" id="3.40.640.10">
    <property type="entry name" value="Type I PLP-dependent aspartate aminotransferase-like (Major domain)"/>
    <property type="match status" value="1"/>
</dbReference>
<dbReference type="CDD" id="cd00609">
    <property type="entry name" value="AAT_like"/>
    <property type="match status" value="1"/>
</dbReference>
<accession>A0ABN2IDP4</accession>
<keyword evidence="3" id="KW-0805">Transcription regulation</keyword>
<dbReference type="InterPro" id="IPR015422">
    <property type="entry name" value="PyrdxlP-dep_Trfase_small"/>
</dbReference>
<dbReference type="InterPro" id="IPR051446">
    <property type="entry name" value="HTH_trans_reg/aminotransferase"/>
</dbReference>
<organism evidence="7 8">
    <name type="scientific">Fodinicola feengrottensis</name>
    <dbReference type="NCBI Taxonomy" id="435914"/>
    <lineage>
        <taxon>Bacteria</taxon>
        <taxon>Bacillati</taxon>
        <taxon>Actinomycetota</taxon>
        <taxon>Actinomycetes</taxon>
        <taxon>Mycobacteriales</taxon>
        <taxon>Fodinicola</taxon>
    </lineage>
</organism>
<sequence>MGHLCDSGLMVTGIMLSKVLGEWWHRGDGPAHRQLADRVQVLVLDGRLPLRTRLPAERELATTLGLSRGTVTTAYDALRESGFIASKRGAGSWVELPARPRQVTPSWSLTPYGGSVADTFIDMAHAAPGAPTGDLYPAVQAAVARLPEFLPAHGYYGNGIEMLRGAIADRYTRRGLPTRADQIMVCAGAQHGISLVLAAFVAAGDRIVVEHPAYPAIFDAIRQVSCRAVPVALTALGWDLDLVEATVAQTAPRLAYFIPDFHNPTGLCMDAEQRIRLARLAHRRQTLLLIDESMVELGLEHPAPPPVGAGLPLSVQENLVHLGSTSKTFWGGLRVGWIRGQSELLHRLAVVRAGTDLASPVLEQLITVELLEQADDILPRRNKELADRRDQLTALVRERFPGWSVPHPPGGLNLWIDLAAPVSSMLALTAGRYGLQLAAGPRFGVDGAFETRLRLPYTLNAEDTVTAVDRLAAAASGMGGATAPSVAPATGLV</sequence>
<evidence type="ECO:0000259" key="6">
    <source>
        <dbReference type="PROSITE" id="PS50949"/>
    </source>
</evidence>
<dbReference type="PANTHER" id="PTHR46577">
    <property type="entry name" value="HTH-TYPE TRANSCRIPTIONAL REGULATORY PROTEIN GABR"/>
    <property type="match status" value="1"/>
</dbReference>
<dbReference type="InterPro" id="IPR036390">
    <property type="entry name" value="WH_DNA-bd_sf"/>
</dbReference>
<dbReference type="Proteomes" id="UP001500618">
    <property type="component" value="Unassembled WGS sequence"/>
</dbReference>
<dbReference type="GO" id="GO:0008483">
    <property type="term" value="F:transaminase activity"/>
    <property type="evidence" value="ECO:0007669"/>
    <property type="project" value="UniProtKB-KW"/>
</dbReference>
<dbReference type="SUPFAM" id="SSF53383">
    <property type="entry name" value="PLP-dependent transferases"/>
    <property type="match status" value="1"/>
</dbReference>
<keyword evidence="8" id="KW-1185">Reference proteome</keyword>
<evidence type="ECO:0000256" key="5">
    <source>
        <dbReference type="ARBA" id="ARBA00023163"/>
    </source>
</evidence>
<evidence type="ECO:0000313" key="8">
    <source>
        <dbReference type="Proteomes" id="UP001500618"/>
    </source>
</evidence>
<protein>
    <submittedName>
        <fullName evidence="7">PLP-dependent aminotransferase family protein</fullName>
    </submittedName>
</protein>
<dbReference type="InterPro" id="IPR036388">
    <property type="entry name" value="WH-like_DNA-bd_sf"/>
</dbReference>
<dbReference type="InterPro" id="IPR000524">
    <property type="entry name" value="Tscrpt_reg_HTH_GntR"/>
</dbReference>
<dbReference type="Pfam" id="PF00392">
    <property type="entry name" value="GntR"/>
    <property type="match status" value="1"/>
</dbReference>
<keyword evidence="2" id="KW-0663">Pyridoxal phosphate</keyword>
<dbReference type="EMBL" id="BAAANY010000026">
    <property type="protein sequence ID" value="GAA1703116.1"/>
    <property type="molecule type" value="Genomic_DNA"/>
</dbReference>
<dbReference type="Gene3D" id="1.10.10.10">
    <property type="entry name" value="Winged helix-like DNA-binding domain superfamily/Winged helix DNA-binding domain"/>
    <property type="match status" value="1"/>
</dbReference>
<dbReference type="Pfam" id="PF00155">
    <property type="entry name" value="Aminotran_1_2"/>
    <property type="match status" value="1"/>
</dbReference>
<proteinExistence type="inferred from homology"/>
<dbReference type="InterPro" id="IPR015421">
    <property type="entry name" value="PyrdxlP-dep_Trfase_major"/>
</dbReference>